<dbReference type="SUPFAM" id="SSF56112">
    <property type="entry name" value="Protein kinase-like (PK-like)"/>
    <property type="match status" value="1"/>
</dbReference>
<dbReference type="Gene3D" id="1.10.510.10">
    <property type="entry name" value="Transferase(Phosphotransferase) domain 1"/>
    <property type="match status" value="1"/>
</dbReference>
<dbReference type="PROSITE" id="PS00108">
    <property type="entry name" value="PROTEIN_KINASE_ST"/>
    <property type="match status" value="1"/>
</dbReference>
<proteinExistence type="predicted"/>
<name>A0A2K0UAQ5_TRIHA</name>
<dbReference type="AlphaFoldDB" id="A0A2K0UAQ5"/>
<feature type="domain" description="Protein kinase" evidence="2">
    <location>
        <begin position="69"/>
        <end position="286"/>
    </location>
</feature>
<evidence type="ECO:0000256" key="1">
    <source>
        <dbReference type="SAM" id="MobiDB-lite"/>
    </source>
</evidence>
<dbReference type="GO" id="GO:0004674">
    <property type="term" value="F:protein serine/threonine kinase activity"/>
    <property type="evidence" value="ECO:0007669"/>
    <property type="project" value="TreeGrafter"/>
</dbReference>
<gene>
    <name evidence="3" type="ORF">THARTR1_04556</name>
</gene>
<dbReference type="Proteomes" id="UP000236290">
    <property type="component" value="Unassembled WGS sequence"/>
</dbReference>
<evidence type="ECO:0000313" key="3">
    <source>
        <dbReference type="EMBL" id="PNP54867.1"/>
    </source>
</evidence>
<dbReference type="PANTHER" id="PTHR24359:SF1">
    <property type="entry name" value="INHIBITOR OF NUCLEAR FACTOR KAPPA-B KINASE EPSILON SUBUNIT HOMOLOG 1-RELATED"/>
    <property type="match status" value="1"/>
</dbReference>
<sequence length="286" mass="31217">MPPPTRQRPRPRLAAPNKQSDNGQLMTPPKDQLPAILSGSKKGQVKYNILTYLACVQKCQIDVTDMVPIEAQGILGRGGQAIVVQTQQSLETTLAFKFRIPEPSTFGSRSRRNGKGDDAAFREICSEVMALGHPEIREHPNIVQLLAVSWELRMKKGWIFSSTLQVWPMMIFEKASHEDLRKFMTAGEGNDLDLAARVGICADLASALAVVHSNGKQKVIILFFLPFPSSPSSSLTNLMNGIKDVIHGDIKPENVLVFTGPVVKLADFGFSALASGKSLRLGGTEP</sequence>
<evidence type="ECO:0000259" key="2">
    <source>
        <dbReference type="PROSITE" id="PS50011"/>
    </source>
</evidence>
<dbReference type="InterPro" id="IPR008271">
    <property type="entry name" value="Ser/Thr_kinase_AS"/>
</dbReference>
<organism evidence="3 4">
    <name type="scientific">Trichoderma harzianum</name>
    <name type="common">Hypocrea lixii</name>
    <dbReference type="NCBI Taxonomy" id="5544"/>
    <lineage>
        <taxon>Eukaryota</taxon>
        <taxon>Fungi</taxon>
        <taxon>Dikarya</taxon>
        <taxon>Ascomycota</taxon>
        <taxon>Pezizomycotina</taxon>
        <taxon>Sordariomycetes</taxon>
        <taxon>Hypocreomycetidae</taxon>
        <taxon>Hypocreales</taxon>
        <taxon>Hypocreaceae</taxon>
        <taxon>Trichoderma</taxon>
    </lineage>
</organism>
<evidence type="ECO:0000313" key="4">
    <source>
        <dbReference type="Proteomes" id="UP000236290"/>
    </source>
</evidence>
<dbReference type="InterPro" id="IPR000719">
    <property type="entry name" value="Prot_kinase_dom"/>
</dbReference>
<dbReference type="EMBL" id="MTYI01000056">
    <property type="protein sequence ID" value="PNP54867.1"/>
    <property type="molecule type" value="Genomic_DNA"/>
</dbReference>
<feature type="region of interest" description="Disordered" evidence="1">
    <location>
        <begin position="1"/>
        <end position="31"/>
    </location>
</feature>
<dbReference type="PANTHER" id="PTHR24359">
    <property type="entry name" value="SERINE/THREONINE-PROTEIN KINASE SBK1"/>
    <property type="match status" value="1"/>
</dbReference>
<dbReference type="GO" id="GO:0005524">
    <property type="term" value="F:ATP binding"/>
    <property type="evidence" value="ECO:0007669"/>
    <property type="project" value="InterPro"/>
</dbReference>
<protein>
    <recommendedName>
        <fullName evidence="2">Protein kinase domain-containing protein</fullName>
    </recommendedName>
</protein>
<dbReference type="PROSITE" id="PS50011">
    <property type="entry name" value="PROTEIN_KINASE_DOM"/>
    <property type="match status" value="1"/>
</dbReference>
<reference evidence="3 4" key="1">
    <citation type="submission" date="2017-02" db="EMBL/GenBank/DDBJ databases">
        <title>Genomes of Trichoderma spp. with biocontrol activity.</title>
        <authorList>
            <person name="Gardiner D."/>
            <person name="Kazan K."/>
            <person name="Vos C."/>
            <person name="Harvey P."/>
        </authorList>
    </citation>
    <scope>NUCLEOTIDE SEQUENCE [LARGE SCALE GENOMIC DNA]</scope>
    <source>
        <strain evidence="3 4">Tr1</strain>
    </source>
</reference>
<dbReference type="OrthoDB" id="4062651at2759"/>
<accession>A0A2K0UAQ5</accession>
<comment type="caution">
    <text evidence="3">The sequence shown here is derived from an EMBL/GenBank/DDBJ whole genome shotgun (WGS) entry which is preliminary data.</text>
</comment>
<dbReference type="InterPro" id="IPR011009">
    <property type="entry name" value="Kinase-like_dom_sf"/>
</dbReference>